<dbReference type="AlphaFoldDB" id="A0A1H1GYI7"/>
<evidence type="ECO:0000313" key="4">
    <source>
        <dbReference type="Proteomes" id="UP000181917"/>
    </source>
</evidence>
<dbReference type="RefSeq" id="WP_074702614.1">
    <property type="nucleotide sequence ID" value="NZ_CP018863.1"/>
</dbReference>
<feature type="region of interest" description="Disordered" evidence="1">
    <location>
        <begin position="167"/>
        <end position="250"/>
    </location>
</feature>
<organism evidence="3 4">
    <name type="scientific">Crystallibacter crystallopoietes</name>
    <dbReference type="NCBI Taxonomy" id="37928"/>
    <lineage>
        <taxon>Bacteria</taxon>
        <taxon>Bacillati</taxon>
        <taxon>Actinomycetota</taxon>
        <taxon>Actinomycetes</taxon>
        <taxon>Micrococcales</taxon>
        <taxon>Micrococcaceae</taxon>
        <taxon>Crystallibacter</taxon>
    </lineage>
</organism>
<dbReference type="EMBL" id="FNKH01000002">
    <property type="protein sequence ID" value="SDR18163.1"/>
    <property type="molecule type" value="Genomic_DNA"/>
</dbReference>
<name>A0A1H1GYI7_9MICC</name>
<evidence type="ECO:0000313" key="3">
    <source>
        <dbReference type="EMBL" id="SDR18163.1"/>
    </source>
</evidence>
<feature type="compositionally biased region" description="Basic and acidic residues" evidence="1">
    <location>
        <begin position="196"/>
        <end position="207"/>
    </location>
</feature>
<dbReference type="Proteomes" id="UP000181917">
    <property type="component" value="Unassembled WGS sequence"/>
</dbReference>
<feature type="region of interest" description="Disordered" evidence="1">
    <location>
        <begin position="1"/>
        <end position="22"/>
    </location>
</feature>
<reference evidence="3 4" key="1">
    <citation type="submission" date="2016-10" db="EMBL/GenBank/DDBJ databases">
        <authorList>
            <person name="de Groot N.N."/>
        </authorList>
    </citation>
    <scope>NUCLEOTIDE SEQUENCE [LARGE SCALE GENOMIC DNA]</scope>
    <source>
        <strain evidence="3 4">DSM 20117</strain>
    </source>
</reference>
<evidence type="ECO:0000256" key="2">
    <source>
        <dbReference type="SAM" id="Phobius"/>
    </source>
</evidence>
<gene>
    <name evidence="3" type="ORF">SAMN04489742_4421</name>
</gene>
<dbReference type="OrthoDB" id="4967010at2"/>
<evidence type="ECO:0000256" key="1">
    <source>
        <dbReference type="SAM" id="MobiDB-lite"/>
    </source>
</evidence>
<proteinExistence type="predicted"/>
<dbReference type="KEGG" id="acry:AC20117_17280"/>
<dbReference type="STRING" id="37928.SAMN04489742_4421"/>
<feature type="compositionally biased region" description="Polar residues" evidence="1">
    <location>
        <begin position="220"/>
        <end position="230"/>
    </location>
</feature>
<evidence type="ECO:0008006" key="5">
    <source>
        <dbReference type="Google" id="ProtNLM"/>
    </source>
</evidence>
<feature type="transmembrane region" description="Helical" evidence="2">
    <location>
        <begin position="55"/>
        <end position="77"/>
    </location>
</feature>
<keyword evidence="2" id="KW-1133">Transmembrane helix</keyword>
<keyword evidence="4" id="KW-1185">Reference proteome</keyword>
<sequence>MSATARNTRPAVQPMVEGSTARDARYTGALPERNAAPRTPLSVVPSGPARKRVPFAVFCFAVLVAALGCVLVLNISVSGGQYNIVKLRGEQVALAQQNEKLTQQLENRQAPQNLAAEAAQLGMVVSPSVGSIDLETMKVSGDPQAAKEGSAPSQLVDRPELPAQALTPAEAAEAEAGAETGAAAPVEAEAPAAAEKAPEKAAKKAAEADQSPAESKRAAEQSSTGGSEKTFSPEELNGGTIPAPKQKTGQ</sequence>
<feature type="compositionally biased region" description="Low complexity" evidence="1">
    <location>
        <begin position="167"/>
        <end position="195"/>
    </location>
</feature>
<keyword evidence="2" id="KW-0472">Membrane</keyword>
<accession>A0A1H1GYI7</accession>
<protein>
    <recommendedName>
        <fullName evidence="5">Cell division protein FtsL</fullName>
    </recommendedName>
</protein>
<keyword evidence="2" id="KW-0812">Transmembrane</keyword>